<evidence type="ECO:0000256" key="4">
    <source>
        <dbReference type="ARBA" id="ARBA00013255"/>
    </source>
</evidence>
<organism evidence="15 16">
    <name type="scientific">Nocardioides euryhalodurans</name>
    <dbReference type="NCBI Taxonomy" id="2518370"/>
    <lineage>
        <taxon>Bacteria</taxon>
        <taxon>Bacillati</taxon>
        <taxon>Actinomycetota</taxon>
        <taxon>Actinomycetes</taxon>
        <taxon>Propionibacteriales</taxon>
        <taxon>Nocardioidaceae</taxon>
        <taxon>Nocardioides</taxon>
    </lineage>
</organism>
<dbReference type="GO" id="GO:0006189">
    <property type="term" value="P:'de novo' IMP biosynthetic process"/>
    <property type="evidence" value="ECO:0007669"/>
    <property type="project" value="UniProtKB-UniRule"/>
</dbReference>
<dbReference type="Gene3D" id="3.90.600.10">
    <property type="entry name" value="Phosphoribosylglycinamide synthetase, C-terminal domain"/>
    <property type="match status" value="1"/>
</dbReference>
<dbReference type="SUPFAM" id="SSF51246">
    <property type="entry name" value="Rudiment single hybrid motif"/>
    <property type="match status" value="1"/>
</dbReference>
<dbReference type="RefSeq" id="WP_135078466.1">
    <property type="nucleotide sequence ID" value="NZ_CP038267.1"/>
</dbReference>
<dbReference type="InterPro" id="IPR016185">
    <property type="entry name" value="PreATP-grasp_dom_sf"/>
</dbReference>
<dbReference type="InterPro" id="IPR011054">
    <property type="entry name" value="Rudment_hybrid_motif"/>
</dbReference>
<evidence type="ECO:0000256" key="7">
    <source>
        <dbReference type="ARBA" id="ARBA00022755"/>
    </source>
</evidence>
<dbReference type="AlphaFoldDB" id="A0A4P7GMJ3"/>
<dbReference type="KEGG" id="noy:EXE57_13945"/>
<dbReference type="InterPro" id="IPR020562">
    <property type="entry name" value="PRibGlycinamide_synth_N"/>
</dbReference>
<evidence type="ECO:0000256" key="2">
    <source>
        <dbReference type="ARBA" id="ARBA00001946"/>
    </source>
</evidence>
<evidence type="ECO:0000256" key="1">
    <source>
        <dbReference type="ARBA" id="ARBA00001936"/>
    </source>
</evidence>
<evidence type="ECO:0000313" key="16">
    <source>
        <dbReference type="Proteomes" id="UP000294894"/>
    </source>
</evidence>
<dbReference type="InterPro" id="IPR020561">
    <property type="entry name" value="PRibGlycinamid_synth_ATP-grasp"/>
</dbReference>
<accession>A0A4P7GMJ3</accession>
<dbReference type="GO" id="GO:0004637">
    <property type="term" value="F:phosphoribosylamine-glycine ligase activity"/>
    <property type="evidence" value="ECO:0007669"/>
    <property type="project" value="UniProtKB-UniRule"/>
</dbReference>
<dbReference type="EMBL" id="CP038267">
    <property type="protein sequence ID" value="QBR93240.1"/>
    <property type="molecule type" value="Genomic_DNA"/>
</dbReference>
<dbReference type="InterPro" id="IPR037123">
    <property type="entry name" value="PRibGlycinamide_synth_C_sf"/>
</dbReference>
<comment type="similarity">
    <text evidence="9 12">Belongs to the GARS family.</text>
</comment>
<evidence type="ECO:0000256" key="5">
    <source>
        <dbReference type="ARBA" id="ARBA00022598"/>
    </source>
</evidence>
<keyword evidence="8 13" id="KW-0067">ATP-binding</keyword>
<dbReference type="PROSITE" id="PS00184">
    <property type="entry name" value="GARS"/>
    <property type="match status" value="1"/>
</dbReference>
<dbReference type="EC" id="6.3.4.13" evidence="4 12"/>
<dbReference type="Pfam" id="PF02844">
    <property type="entry name" value="GARS_N"/>
    <property type="match status" value="1"/>
</dbReference>
<reference evidence="15 16" key="1">
    <citation type="submission" date="2019-03" db="EMBL/GenBank/DDBJ databases">
        <title>Three New Species of Nocardioides, Nocardioides euryhalodurans sp. nov., Nocardioides seonyuensis sp. nov. and Nocardioides eburneoflavus sp. nov., Iolated from Soil.</title>
        <authorList>
            <person name="Roh S.G."/>
            <person name="Lee C."/>
            <person name="Kim M.-K."/>
            <person name="Kim S.B."/>
        </authorList>
    </citation>
    <scope>NUCLEOTIDE SEQUENCE [LARGE SCALE GENOMIC DNA]</scope>
    <source>
        <strain evidence="15 16">MMS17-SY117</strain>
    </source>
</reference>
<dbReference type="InterPro" id="IPR011761">
    <property type="entry name" value="ATP-grasp"/>
</dbReference>
<dbReference type="GO" id="GO:0046872">
    <property type="term" value="F:metal ion binding"/>
    <property type="evidence" value="ECO:0007669"/>
    <property type="project" value="InterPro"/>
</dbReference>
<evidence type="ECO:0000256" key="11">
    <source>
        <dbReference type="ARBA" id="ARBA00042864"/>
    </source>
</evidence>
<dbReference type="NCBIfam" id="TIGR00877">
    <property type="entry name" value="purD"/>
    <property type="match status" value="1"/>
</dbReference>
<keyword evidence="6 13" id="KW-0547">Nucleotide-binding</keyword>
<keyword evidence="5 12" id="KW-0436">Ligase</keyword>
<dbReference type="OrthoDB" id="9807240at2"/>
<comment type="catalytic activity">
    <reaction evidence="12">
        <text>5-phospho-beta-D-ribosylamine + glycine + ATP = N(1)-(5-phospho-beta-D-ribosyl)glycinamide + ADP + phosphate + H(+)</text>
        <dbReference type="Rhea" id="RHEA:17453"/>
        <dbReference type="ChEBI" id="CHEBI:15378"/>
        <dbReference type="ChEBI" id="CHEBI:30616"/>
        <dbReference type="ChEBI" id="CHEBI:43474"/>
        <dbReference type="ChEBI" id="CHEBI:57305"/>
        <dbReference type="ChEBI" id="CHEBI:58681"/>
        <dbReference type="ChEBI" id="CHEBI:143788"/>
        <dbReference type="ChEBI" id="CHEBI:456216"/>
        <dbReference type="EC" id="6.3.4.13"/>
    </reaction>
</comment>
<dbReference type="PANTHER" id="PTHR43472">
    <property type="entry name" value="PHOSPHORIBOSYLAMINE--GLYCINE LIGASE"/>
    <property type="match status" value="1"/>
</dbReference>
<dbReference type="InterPro" id="IPR020560">
    <property type="entry name" value="PRibGlycinamide_synth_C-dom"/>
</dbReference>
<dbReference type="InterPro" id="IPR013815">
    <property type="entry name" value="ATP_grasp_subdomain_1"/>
</dbReference>
<comment type="cofactor">
    <cofactor evidence="1">
        <name>Mn(2+)</name>
        <dbReference type="ChEBI" id="CHEBI:29035"/>
    </cofactor>
</comment>
<dbReference type="GO" id="GO:0005524">
    <property type="term" value="F:ATP binding"/>
    <property type="evidence" value="ECO:0007669"/>
    <property type="project" value="UniProtKB-UniRule"/>
</dbReference>
<evidence type="ECO:0000313" key="15">
    <source>
        <dbReference type="EMBL" id="QBR93240.1"/>
    </source>
</evidence>
<evidence type="ECO:0000256" key="13">
    <source>
        <dbReference type="PROSITE-ProRule" id="PRU00409"/>
    </source>
</evidence>
<dbReference type="SMART" id="SM01210">
    <property type="entry name" value="GARS_C"/>
    <property type="match status" value="1"/>
</dbReference>
<dbReference type="Pfam" id="PF02843">
    <property type="entry name" value="GARS_C"/>
    <property type="match status" value="1"/>
</dbReference>
<dbReference type="InterPro" id="IPR000115">
    <property type="entry name" value="PRibGlycinamide_synth"/>
</dbReference>
<keyword evidence="16" id="KW-1185">Reference proteome</keyword>
<dbReference type="Pfam" id="PF01071">
    <property type="entry name" value="GARS_A"/>
    <property type="match status" value="1"/>
</dbReference>
<gene>
    <name evidence="12 15" type="primary">purD</name>
    <name evidence="15" type="ORF">EXE57_13945</name>
</gene>
<evidence type="ECO:0000256" key="3">
    <source>
        <dbReference type="ARBA" id="ARBA00005174"/>
    </source>
</evidence>
<evidence type="ECO:0000256" key="10">
    <source>
        <dbReference type="ARBA" id="ARBA00042242"/>
    </source>
</evidence>
<dbReference type="Gene3D" id="3.30.470.20">
    <property type="entry name" value="ATP-grasp fold, B domain"/>
    <property type="match status" value="1"/>
</dbReference>
<dbReference type="Proteomes" id="UP000294894">
    <property type="component" value="Chromosome"/>
</dbReference>
<protein>
    <recommendedName>
        <fullName evidence="4 12">Phosphoribosylamine--glycine ligase</fullName>
        <ecNumber evidence="4 12">6.3.4.13</ecNumber>
    </recommendedName>
    <alternativeName>
        <fullName evidence="12">GARS</fullName>
    </alternativeName>
    <alternativeName>
        <fullName evidence="10 12">Glycinamide ribonucleotide synthetase</fullName>
    </alternativeName>
    <alternativeName>
        <fullName evidence="11 12">Phosphoribosylglycinamide synthetase</fullName>
    </alternativeName>
</protein>
<proteinExistence type="inferred from homology"/>
<comment type="cofactor">
    <cofactor evidence="2">
        <name>Mg(2+)</name>
        <dbReference type="ChEBI" id="CHEBI:18420"/>
    </cofactor>
</comment>
<dbReference type="SMART" id="SM01209">
    <property type="entry name" value="GARS_A"/>
    <property type="match status" value="1"/>
</dbReference>
<comment type="pathway">
    <text evidence="3 12">Purine metabolism; IMP biosynthesis via de novo pathway; N(1)-(5-phospho-D-ribosyl)glycinamide from 5-phospho-alpha-D-ribose 1-diphosphate: step 2/2.</text>
</comment>
<sequence>MKTLVIGPGGREHALARALSRDPGVTEVHVAPGNPGMRAVATLHDVDAEDGDAVAALAQSLAVDLVVVGPEAPLVAGVADAVRARGIACFGPSREAARLEGSKAFAKEVMAAAGVPTARAFVCETREQAEAALDALGAPYVVKDDGLAAGKGVVVTEDREAAVAHAEACGRVVIEEYLDGPEVSLFAITDGVTVRPLQPAQDFKRIGDGDQGPNTGGMGAYTPLPWAPDGLVEEVLRDVLQPTVDELARRGTPFAGLLYAGLALTGRGTRVVEFNARFGDPETQPLLALLDSPLGALLHAAATGTLADVEPPRWRPGAAVAVVMASAGYPESSSKGDVISGVDAADSLEGVHVIHAGTADRDGELVTAGGRVLAVVGVGTDVAAAREAAYAGVAAVDFEGAQHRSDIADPDRFEGGA</sequence>
<dbReference type="SUPFAM" id="SSF56059">
    <property type="entry name" value="Glutathione synthetase ATP-binding domain-like"/>
    <property type="match status" value="1"/>
</dbReference>
<dbReference type="SUPFAM" id="SSF52440">
    <property type="entry name" value="PreATP-grasp domain"/>
    <property type="match status" value="1"/>
</dbReference>
<name>A0A4P7GMJ3_9ACTN</name>
<dbReference type="GO" id="GO:0009113">
    <property type="term" value="P:purine nucleobase biosynthetic process"/>
    <property type="evidence" value="ECO:0007669"/>
    <property type="project" value="InterPro"/>
</dbReference>
<evidence type="ECO:0000256" key="8">
    <source>
        <dbReference type="ARBA" id="ARBA00022840"/>
    </source>
</evidence>
<dbReference type="Gene3D" id="3.40.50.20">
    <property type="match status" value="1"/>
</dbReference>
<dbReference type="UniPathway" id="UPA00074">
    <property type="reaction ID" value="UER00125"/>
</dbReference>
<evidence type="ECO:0000259" key="14">
    <source>
        <dbReference type="PROSITE" id="PS50975"/>
    </source>
</evidence>
<feature type="domain" description="ATP-grasp" evidence="14">
    <location>
        <begin position="107"/>
        <end position="303"/>
    </location>
</feature>
<dbReference type="InterPro" id="IPR020559">
    <property type="entry name" value="PRibGlycinamide_synth_CS"/>
</dbReference>
<evidence type="ECO:0000256" key="6">
    <source>
        <dbReference type="ARBA" id="ARBA00022741"/>
    </source>
</evidence>
<dbReference type="PROSITE" id="PS50975">
    <property type="entry name" value="ATP_GRASP"/>
    <property type="match status" value="1"/>
</dbReference>
<keyword evidence="7 12" id="KW-0658">Purine biosynthesis</keyword>
<evidence type="ECO:0000256" key="12">
    <source>
        <dbReference type="HAMAP-Rule" id="MF_00138"/>
    </source>
</evidence>
<dbReference type="HAMAP" id="MF_00138">
    <property type="entry name" value="GARS"/>
    <property type="match status" value="1"/>
</dbReference>
<evidence type="ECO:0000256" key="9">
    <source>
        <dbReference type="ARBA" id="ARBA00038345"/>
    </source>
</evidence>
<dbReference type="PANTHER" id="PTHR43472:SF1">
    <property type="entry name" value="PHOSPHORIBOSYLAMINE--GLYCINE LIGASE, CHLOROPLASTIC"/>
    <property type="match status" value="1"/>
</dbReference>
<dbReference type="Gene3D" id="3.30.1490.20">
    <property type="entry name" value="ATP-grasp fold, A domain"/>
    <property type="match status" value="1"/>
</dbReference>
<dbReference type="FunFam" id="3.90.600.10:FF:000001">
    <property type="entry name" value="Trifunctional purine biosynthetic protein adenosine-3"/>
    <property type="match status" value="1"/>
</dbReference>